<dbReference type="Pfam" id="PF05685">
    <property type="entry name" value="Uma2"/>
    <property type="match status" value="2"/>
</dbReference>
<dbReference type="PANTHER" id="PTHR35400">
    <property type="entry name" value="SLR1083 PROTEIN"/>
    <property type="match status" value="1"/>
</dbReference>
<feature type="domain" description="Putative restriction endonuclease" evidence="1">
    <location>
        <begin position="122"/>
        <end position="190"/>
    </location>
</feature>
<organism evidence="2 3">
    <name type="scientific">Hyella patelloides LEGE 07179</name>
    <dbReference type="NCBI Taxonomy" id="945734"/>
    <lineage>
        <taxon>Bacteria</taxon>
        <taxon>Bacillati</taxon>
        <taxon>Cyanobacteriota</taxon>
        <taxon>Cyanophyceae</taxon>
        <taxon>Pleurocapsales</taxon>
        <taxon>Hyellaceae</taxon>
        <taxon>Hyella</taxon>
    </lineage>
</organism>
<evidence type="ECO:0000313" key="3">
    <source>
        <dbReference type="Proteomes" id="UP000320055"/>
    </source>
</evidence>
<proteinExistence type="predicted"/>
<evidence type="ECO:0000259" key="1">
    <source>
        <dbReference type="Pfam" id="PF05685"/>
    </source>
</evidence>
<keyword evidence="3" id="KW-1185">Reference proteome</keyword>
<feature type="domain" description="Putative restriction endonuclease" evidence="1">
    <location>
        <begin position="23"/>
        <end position="109"/>
    </location>
</feature>
<evidence type="ECO:0000313" key="2">
    <source>
        <dbReference type="EMBL" id="VEP11932.1"/>
    </source>
</evidence>
<sequence length="198" mass="22896">MTAILYKWSLDEWHELIDSGVLEGKPVEFLEGDIVEMSPEGVEHSYTNQSIADYLRKLLIGKAHIRDAHPITLDNSEPEPDIAIVRLPETIYRNHHPYGQDIYWLIEVRPRADVRRKGTRTFEVSNKTLKKDLEQKIITYARNGIPEYWVIDLKNKKLIVHAKPNQDNYLQVTEYQSGTVTPQAFSGIQIGLNELLLF</sequence>
<dbReference type="OrthoDB" id="509866at2"/>
<dbReference type="Gene3D" id="3.90.1570.10">
    <property type="entry name" value="tt1808, chain A"/>
    <property type="match status" value="1"/>
</dbReference>
<dbReference type="InterPro" id="IPR012296">
    <property type="entry name" value="Nuclease_put_TT1808"/>
</dbReference>
<dbReference type="AlphaFoldDB" id="A0A563VKI8"/>
<reference evidence="2 3" key="1">
    <citation type="submission" date="2019-01" db="EMBL/GenBank/DDBJ databases">
        <authorList>
            <person name="Brito A."/>
        </authorList>
    </citation>
    <scope>NUCLEOTIDE SEQUENCE [LARGE SCALE GENOMIC DNA]</scope>
    <source>
        <strain evidence="2">1</strain>
    </source>
</reference>
<accession>A0A563VKI8</accession>
<dbReference type="RefSeq" id="WP_144869769.1">
    <property type="nucleotide sequence ID" value="NZ_LR213880.1"/>
</dbReference>
<dbReference type="InterPro" id="IPR011335">
    <property type="entry name" value="Restrct_endonuc-II-like"/>
</dbReference>
<protein>
    <recommendedName>
        <fullName evidence="1">Putative restriction endonuclease domain-containing protein</fullName>
    </recommendedName>
</protein>
<dbReference type="CDD" id="cd06260">
    <property type="entry name" value="DUF820-like"/>
    <property type="match status" value="1"/>
</dbReference>
<dbReference type="Proteomes" id="UP000320055">
    <property type="component" value="Unassembled WGS sequence"/>
</dbReference>
<gene>
    <name evidence="2" type="ORF">H1P_1270007</name>
</gene>
<dbReference type="EMBL" id="CAACVJ010000032">
    <property type="protein sequence ID" value="VEP11932.1"/>
    <property type="molecule type" value="Genomic_DNA"/>
</dbReference>
<dbReference type="InterPro" id="IPR008538">
    <property type="entry name" value="Uma2"/>
</dbReference>
<dbReference type="PANTHER" id="PTHR35400:SF1">
    <property type="entry name" value="SLR1083 PROTEIN"/>
    <property type="match status" value="1"/>
</dbReference>
<name>A0A563VKI8_9CYAN</name>
<dbReference type="SUPFAM" id="SSF52980">
    <property type="entry name" value="Restriction endonuclease-like"/>
    <property type="match status" value="1"/>
</dbReference>